<dbReference type="Pfam" id="PF07690">
    <property type="entry name" value="MFS_1"/>
    <property type="match status" value="1"/>
</dbReference>
<feature type="transmembrane region" description="Helical" evidence="6">
    <location>
        <begin position="302"/>
        <end position="325"/>
    </location>
</feature>
<dbReference type="InterPro" id="IPR036259">
    <property type="entry name" value="MFS_trans_sf"/>
</dbReference>
<organism evidence="8 9">
    <name type="scientific">Acidaminococcus intestini</name>
    <dbReference type="NCBI Taxonomy" id="187327"/>
    <lineage>
        <taxon>Bacteria</taxon>
        <taxon>Bacillati</taxon>
        <taxon>Bacillota</taxon>
        <taxon>Negativicutes</taxon>
        <taxon>Acidaminococcales</taxon>
        <taxon>Acidaminococcaceae</taxon>
        <taxon>Acidaminococcus</taxon>
    </lineage>
</organism>
<feature type="transmembrane region" description="Helical" evidence="6">
    <location>
        <begin position="249"/>
        <end position="267"/>
    </location>
</feature>
<keyword evidence="2" id="KW-0813">Transport</keyword>
<dbReference type="InterPro" id="IPR020846">
    <property type="entry name" value="MFS_dom"/>
</dbReference>
<dbReference type="GO" id="GO:0022857">
    <property type="term" value="F:transmembrane transporter activity"/>
    <property type="evidence" value="ECO:0007669"/>
    <property type="project" value="InterPro"/>
</dbReference>
<comment type="caution">
    <text evidence="8">The sequence shown here is derived from an EMBL/GenBank/DDBJ whole genome shotgun (WGS) entry which is preliminary data.</text>
</comment>
<dbReference type="PANTHER" id="PTHR11360:SF317">
    <property type="entry name" value="MAJOR FACILITATOR SUPERFAMILY (MFS) PROFILE DOMAIN-CONTAINING PROTEIN-RELATED"/>
    <property type="match status" value="1"/>
</dbReference>
<dbReference type="PANTHER" id="PTHR11360">
    <property type="entry name" value="MONOCARBOXYLATE TRANSPORTER"/>
    <property type="match status" value="1"/>
</dbReference>
<protein>
    <submittedName>
        <fullName evidence="8">OFA family MFS transporter</fullName>
    </submittedName>
</protein>
<evidence type="ECO:0000313" key="8">
    <source>
        <dbReference type="EMBL" id="MBS5519419.1"/>
    </source>
</evidence>
<comment type="subcellular location">
    <subcellularLocation>
        <location evidence="1">Cell membrane</location>
        <topology evidence="1">Multi-pass membrane protein</topology>
    </subcellularLocation>
</comment>
<feature type="transmembrane region" description="Helical" evidence="6">
    <location>
        <begin position="73"/>
        <end position="91"/>
    </location>
</feature>
<keyword evidence="4 6" id="KW-1133">Transmembrane helix</keyword>
<evidence type="ECO:0000256" key="5">
    <source>
        <dbReference type="ARBA" id="ARBA00023136"/>
    </source>
</evidence>
<sequence length="406" mass="43669">MRNRALIALSAVGIHLSIGSVYAFSVLVRPIMEALGASMGDVTWTFSLAILFLGMSAALLGRFAEKMGPQKSGLMAAFFFGTGLLGTAYALSIKSLALLYLFYGCIGGIGLGTGYITPVSTLVKYFPRHRGFATGLAIMGFGFAALIAAPLMQHLTRTVGLTRTFCLMAGTYSVIMVLCSLYLKPPVLKKENEADSQLLTGKTASEAMHTWQFQSLWWVFFINITCGIGLLAVLSPMAQDVIGMSAQEAAAFVGIIGIMNGGGRILWSTISDRLSRPVTYILFFALEIPAFFILSATTSSFVFKGLVLFIISAYGGGFSCMPAYLSDLFGTKELSAIHGRILSAWAMAGIAGPTLISFFYKQTGTYASVLIFFALIFIPNLIIAIQLKRKGFEKKEVSALASFEAK</sequence>
<keyword evidence="3 6" id="KW-0812">Transmembrane</keyword>
<evidence type="ECO:0000256" key="4">
    <source>
        <dbReference type="ARBA" id="ARBA00022989"/>
    </source>
</evidence>
<feature type="transmembrane region" description="Helical" evidence="6">
    <location>
        <begin position="337"/>
        <end position="360"/>
    </location>
</feature>
<dbReference type="SUPFAM" id="SSF103473">
    <property type="entry name" value="MFS general substrate transporter"/>
    <property type="match status" value="1"/>
</dbReference>
<feature type="transmembrane region" description="Helical" evidence="6">
    <location>
        <begin position="97"/>
        <end position="119"/>
    </location>
</feature>
<evidence type="ECO:0000259" key="7">
    <source>
        <dbReference type="PROSITE" id="PS50850"/>
    </source>
</evidence>
<feature type="transmembrane region" description="Helical" evidence="6">
    <location>
        <begin position="42"/>
        <end position="61"/>
    </location>
</feature>
<dbReference type="EMBL" id="JAGZCZ010000004">
    <property type="protein sequence ID" value="MBS5519419.1"/>
    <property type="molecule type" value="Genomic_DNA"/>
</dbReference>
<dbReference type="InterPro" id="IPR050327">
    <property type="entry name" value="Proton-linked_MCT"/>
</dbReference>
<feature type="transmembrane region" description="Helical" evidence="6">
    <location>
        <begin position="366"/>
        <end position="385"/>
    </location>
</feature>
<keyword evidence="5 6" id="KW-0472">Membrane</keyword>
<evidence type="ECO:0000256" key="2">
    <source>
        <dbReference type="ARBA" id="ARBA00022448"/>
    </source>
</evidence>
<dbReference type="InterPro" id="IPR011701">
    <property type="entry name" value="MFS"/>
</dbReference>
<reference evidence="8" key="1">
    <citation type="submission" date="2021-02" db="EMBL/GenBank/DDBJ databases">
        <title>Infant gut strain persistence is associated with maternal origin, phylogeny, and functional potential including surface adhesion and iron acquisition.</title>
        <authorList>
            <person name="Lou Y.C."/>
        </authorList>
    </citation>
    <scope>NUCLEOTIDE SEQUENCE</scope>
    <source>
        <strain evidence="8">L3_106_000M1_dasL3_106_000M1_concoct_15</strain>
    </source>
</reference>
<feature type="transmembrane region" description="Helical" evidence="6">
    <location>
        <begin position="279"/>
        <end position="296"/>
    </location>
</feature>
<feature type="transmembrane region" description="Helical" evidence="6">
    <location>
        <begin position="131"/>
        <end position="149"/>
    </location>
</feature>
<evidence type="ECO:0000256" key="6">
    <source>
        <dbReference type="SAM" id="Phobius"/>
    </source>
</evidence>
<dbReference type="AlphaFoldDB" id="A0A943EK29"/>
<evidence type="ECO:0000313" key="9">
    <source>
        <dbReference type="Proteomes" id="UP000754226"/>
    </source>
</evidence>
<name>A0A943EK29_9FIRM</name>
<gene>
    <name evidence="8" type="ORF">KHX13_03660</name>
</gene>
<feature type="transmembrane region" description="Helical" evidence="6">
    <location>
        <begin position="216"/>
        <end position="237"/>
    </location>
</feature>
<dbReference type="Proteomes" id="UP000754226">
    <property type="component" value="Unassembled WGS sequence"/>
</dbReference>
<evidence type="ECO:0000256" key="3">
    <source>
        <dbReference type="ARBA" id="ARBA00022692"/>
    </source>
</evidence>
<feature type="transmembrane region" description="Helical" evidence="6">
    <location>
        <begin position="161"/>
        <end position="183"/>
    </location>
</feature>
<accession>A0A943EK29</accession>
<proteinExistence type="predicted"/>
<dbReference type="CDD" id="cd17353">
    <property type="entry name" value="MFS_OFA_like"/>
    <property type="match status" value="1"/>
</dbReference>
<evidence type="ECO:0000256" key="1">
    <source>
        <dbReference type="ARBA" id="ARBA00004651"/>
    </source>
</evidence>
<dbReference type="Gene3D" id="1.20.1250.20">
    <property type="entry name" value="MFS general substrate transporter like domains"/>
    <property type="match status" value="2"/>
</dbReference>
<dbReference type="PROSITE" id="PS50850">
    <property type="entry name" value="MFS"/>
    <property type="match status" value="1"/>
</dbReference>
<dbReference type="GO" id="GO:0005886">
    <property type="term" value="C:plasma membrane"/>
    <property type="evidence" value="ECO:0007669"/>
    <property type="project" value="UniProtKB-SubCell"/>
</dbReference>
<feature type="domain" description="Major facilitator superfamily (MFS) profile" evidence="7">
    <location>
        <begin position="6"/>
        <end position="392"/>
    </location>
</feature>